<dbReference type="GeneID" id="19163914"/>
<dbReference type="RefSeq" id="XP_007728115.1">
    <property type="nucleotide sequence ID" value="XM_007729925.1"/>
</dbReference>
<evidence type="ECO:0000256" key="9">
    <source>
        <dbReference type="ARBA" id="ARBA00022989"/>
    </source>
</evidence>
<dbReference type="EC" id="2.4.1.-" evidence="12"/>
<feature type="transmembrane region" description="Helical" evidence="12">
    <location>
        <begin position="242"/>
        <end position="265"/>
    </location>
</feature>
<comment type="caution">
    <text evidence="14">The sequence shown here is derived from an EMBL/GenBank/DDBJ whole genome shotgun (WGS) entry which is preliminary data.</text>
</comment>
<evidence type="ECO:0000256" key="12">
    <source>
        <dbReference type="RuleBase" id="RU363075"/>
    </source>
</evidence>
<feature type="transmembrane region" description="Helical" evidence="12">
    <location>
        <begin position="439"/>
        <end position="456"/>
    </location>
</feature>
<evidence type="ECO:0000256" key="3">
    <source>
        <dbReference type="ARBA" id="ARBA00006065"/>
    </source>
</evidence>
<dbReference type="Proteomes" id="UP000019484">
    <property type="component" value="Unassembled WGS sequence"/>
</dbReference>
<feature type="region of interest" description="Disordered" evidence="13">
    <location>
        <begin position="497"/>
        <end position="516"/>
    </location>
</feature>
<feature type="compositionally biased region" description="Basic and acidic residues" evidence="13">
    <location>
        <begin position="800"/>
        <end position="820"/>
    </location>
</feature>
<dbReference type="OrthoDB" id="416834at2759"/>
<feature type="transmembrane region" description="Helical" evidence="12">
    <location>
        <begin position="374"/>
        <end position="394"/>
    </location>
</feature>
<evidence type="ECO:0000256" key="13">
    <source>
        <dbReference type="SAM" id="MobiDB-lite"/>
    </source>
</evidence>
<keyword evidence="8 12" id="KW-0256">Endoplasmic reticulum</keyword>
<reference evidence="14 15" key="1">
    <citation type="submission" date="2013-03" db="EMBL/GenBank/DDBJ databases">
        <title>The Genome Sequence of Capronia coronata CBS 617.96.</title>
        <authorList>
            <consortium name="The Broad Institute Genomics Platform"/>
            <person name="Cuomo C."/>
            <person name="de Hoog S."/>
            <person name="Gorbushina A."/>
            <person name="Walker B."/>
            <person name="Young S.K."/>
            <person name="Zeng Q."/>
            <person name="Gargeya S."/>
            <person name="Fitzgerald M."/>
            <person name="Haas B."/>
            <person name="Abouelleil A."/>
            <person name="Allen A.W."/>
            <person name="Alvarado L."/>
            <person name="Arachchi H.M."/>
            <person name="Berlin A.M."/>
            <person name="Chapman S.B."/>
            <person name="Gainer-Dewar J."/>
            <person name="Goldberg J."/>
            <person name="Griggs A."/>
            <person name="Gujja S."/>
            <person name="Hansen M."/>
            <person name="Howarth C."/>
            <person name="Imamovic A."/>
            <person name="Ireland A."/>
            <person name="Larimer J."/>
            <person name="McCowan C."/>
            <person name="Murphy C."/>
            <person name="Pearson M."/>
            <person name="Poon T.W."/>
            <person name="Priest M."/>
            <person name="Roberts A."/>
            <person name="Saif S."/>
            <person name="Shea T."/>
            <person name="Sisk P."/>
            <person name="Sykes S."/>
            <person name="Wortman J."/>
            <person name="Nusbaum C."/>
            <person name="Birren B."/>
        </authorList>
    </citation>
    <scope>NUCLEOTIDE SEQUENCE [LARGE SCALE GENOMIC DNA]</scope>
    <source>
        <strain evidence="14 15">CBS 617.96</strain>
    </source>
</reference>
<feature type="compositionally biased region" description="Polar residues" evidence="13">
    <location>
        <begin position="786"/>
        <end position="798"/>
    </location>
</feature>
<feature type="transmembrane region" description="Helical" evidence="12">
    <location>
        <begin position="332"/>
        <end position="353"/>
    </location>
</feature>
<feature type="transmembrane region" description="Helical" evidence="12">
    <location>
        <begin position="286"/>
        <end position="304"/>
    </location>
</feature>
<evidence type="ECO:0000256" key="8">
    <source>
        <dbReference type="ARBA" id="ARBA00022824"/>
    </source>
</evidence>
<name>W9XDW0_9EURO</name>
<feature type="region of interest" description="Disordered" evidence="13">
    <location>
        <begin position="713"/>
        <end position="735"/>
    </location>
</feature>
<sequence length="820" mass="92518">MGDNGDTEPSKSDAALKHSTIANLNASETRPSQSETSPFLSLGRQNIFLWLIGFRLLNTLTVQTFFQPDEYFQALEPAWRLAFGKDAGAWITWEWNRHLRSAIHPAIFGFGYRGAQAIAELFKLEPHARAELLLASPKALQGFFAALGDLYTWKLASCVYGANSTATLATFCLTVISPWQWFCSTRTFSNSMETTLTIVALYNWPWHWQLPLDKPDIRNIRVRDDVDGTDEVTRLRRALLCAAVATVLRPTNILIWASLTMLTFLRGWRSIGPTWVECPLFMRETILCGGLILLLSAIVDRIFYDTWAFPPLNFLRVNVVQSLATFYGNNDWHYYISQGYPLLLTTALPFTLVGLYRSLNSNISTSEVTSAGHAVLRSLSIICLLVPACFSIIAHKEVRFIYPLLPALHIVTGLPLSLFFGSRTSAQQSRPSRRLARRVLLVLLVGLNVSISYYTTQIHNSGIIQLTHYLRNEFETTYLPVTATTFRAGVGLGAEAGIESEPGSSSGSGSRLGMGSPTNMTIGMLMPCHSTPWRSHLQYPPTSYSPGIHAWALTCDPPLDLPLTERATYLDEADQFYADPGVWLKKHMSRDPPRSKHPRLQAHSNGISASTQNRRSNHAVLFNSETPSIGLGRSHNQHQHQNHRGDHEQEDIWWTTRQGRRPWPEYLVFFAQLEPTLSIALRGSGYGECRRFFNSHWHDDWRRTGDVVVWCLDPPPPPPNTKQNMGDRTGVEPGNRASSKVLVDQDAFQDAIRDPHAQRGVSQDEDNIKKQELKRTEKKAQKMQEKQNTQTKKSSSVTRVVEKPFWKVRDEPDQQHSHGD</sequence>
<keyword evidence="6" id="KW-0808">Transferase</keyword>
<keyword evidence="4" id="KW-0337">GPI-anchor biosynthesis</keyword>
<keyword evidence="5 12" id="KW-0328">Glycosyltransferase</keyword>
<evidence type="ECO:0000313" key="15">
    <source>
        <dbReference type="Proteomes" id="UP000019484"/>
    </source>
</evidence>
<dbReference type="PANTHER" id="PTHR22760">
    <property type="entry name" value="GLYCOSYLTRANSFERASE"/>
    <property type="match status" value="1"/>
</dbReference>
<keyword evidence="10 12" id="KW-0472">Membrane</keyword>
<dbReference type="GO" id="GO:0005789">
    <property type="term" value="C:endoplasmic reticulum membrane"/>
    <property type="evidence" value="ECO:0007669"/>
    <property type="project" value="UniProtKB-SubCell"/>
</dbReference>
<evidence type="ECO:0000256" key="11">
    <source>
        <dbReference type="ARBA" id="ARBA00024708"/>
    </source>
</evidence>
<feature type="region of interest" description="Disordered" evidence="13">
    <location>
        <begin position="754"/>
        <end position="820"/>
    </location>
</feature>
<dbReference type="PANTHER" id="PTHR22760:SF4">
    <property type="entry name" value="GPI MANNOSYLTRANSFERASE 3"/>
    <property type="match status" value="1"/>
</dbReference>
<feature type="transmembrane region" description="Helical" evidence="12">
    <location>
        <begin position="400"/>
        <end position="419"/>
    </location>
</feature>
<dbReference type="AlphaFoldDB" id="W9XDW0"/>
<comment type="similarity">
    <text evidence="3">Belongs to the glycosyltransferase 22 family. PIGB subfamily.</text>
</comment>
<dbReference type="HOGENOM" id="CLU_012353_1_0_1"/>
<evidence type="ECO:0000256" key="2">
    <source>
        <dbReference type="ARBA" id="ARBA00004687"/>
    </source>
</evidence>
<dbReference type="STRING" id="1182541.W9XDW0"/>
<gene>
    <name evidence="14" type="ORF">A1O1_09068</name>
</gene>
<protein>
    <recommendedName>
        <fullName evidence="12">Mannosyltransferase</fullName>
        <ecNumber evidence="12">2.4.1.-</ecNumber>
    </recommendedName>
</protein>
<evidence type="ECO:0000256" key="7">
    <source>
        <dbReference type="ARBA" id="ARBA00022692"/>
    </source>
</evidence>
<dbReference type="InterPro" id="IPR005599">
    <property type="entry name" value="GPI_mannosylTrfase"/>
</dbReference>
<organism evidence="14 15">
    <name type="scientific">Capronia coronata CBS 617.96</name>
    <dbReference type="NCBI Taxonomy" id="1182541"/>
    <lineage>
        <taxon>Eukaryota</taxon>
        <taxon>Fungi</taxon>
        <taxon>Dikarya</taxon>
        <taxon>Ascomycota</taxon>
        <taxon>Pezizomycotina</taxon>
        <taxon>Eurotiomycetes</taxon>
        <taxon>Chaetothyriomycetidae</taxon>
        <taxon>Chaetothyriales</taxon>
        <taxon>Herpotrichiellaceae</taxon>
        <taxon>Capronia</taxon>
    </lineage>
</organism>
<comment type="subcellular location">
    <subcellularLocation>
        <location evidence="1 12">Endoplasmic reticulum membrane</location>
        <topology evidence="1 12">Multi-pass membrane protein</topology>
    </subcellularLocation>
</comment>
<evidence type="ECO:0000256" key="6">
    <source>
        <dbReference type="ARBA" id="ARBA00022679"/>
    </source>
</evidence>
<keyword evidence="7 12" id="KW-0812">Transmembrane</keyword>
<comment type="function">
    <text evidence="11">Mannosyltransferase involved in glycosylphosphatidylinositol-anchor biosynthesis. Transfers the third mannose to Man2-GlcN-acyl-PI during GPI precursor assembly.</text>
</comment>
<evidence type="ECO:0000256" key="1">
    <source>
        <dbReference type="ARBA" id="ARBA00004477"/>
    </source>
</evidence>
<feature type="compositionally biased region" description="Basic and acidic residues" evidence="13">
    <location>
        <begin position="766"/>
        <end position="785"/>
    </location>
</feature>
<accession>W9XDW0</accession>
<dbReference type="GO" id="GO:0006506">
    <property type="term" value="P:GPI anchor biosynthetic process"/>
    <property type="evidence" value="ECO:0007669"/>
    <property type="project" value="UniProtKB-UniPathway"/>
</dbReference>
<dbReference type="eggNOG" id="KOG1771">
    <property type="taxonomic scope" value="Eukaryota"/>
</dbReference>
<dbReference type="EMBL" id="AMWN01000011">
    <property type="protein sequence ID" value="EXJ78667.1"/>
    <property type="molecule type" value="Genomic_DNA"/>
</dbReference>
<proteinExistence type="inferred from homology"/>
<keyword evidence="9 12" id="KW-1133">Transmembrane helix</keyword>
<dbReference type="GO" id="GO:0000026">
    <property type="term" value="F:alpha-1,2-mannosyltransferase activity"/>
    <property type="evidence" value="ECO:0007669"/>
    <property type="project" value="TreeGrafter"/>
</dbReference>
<evidence type="ECO:0000256" key="10">
    <source>
        <dbReference type="ARBA" id="ARBA00023136"/>
    </source>
</evidence>
<evidence type="ECO:0000256" key="4">
    <source>
        <dbReference type="ARBA" id="ARBA00022502"/>
    </source>
</evidence>
<evidence type="ECO:0000313" key="14">
    <source>
        <dbReference type="EMBL" id="EXJ78667.1"/>
    </source>
</evidence>
<comment type="pathway">
    <text evidence="2">Glycolipid biosynthesis; glycosylphosphatidylinositol-anchor biosynthesis.</text>
</comment>
<evidence type="ECO:0000256" key="5">
    <source>
        <dbReference type="ARBA" id="ARBA00022676"/>
    </source>
</evidence>
<keyword evidence="15" id="KW-1185">Reference proteome</keyword>
<dbReference type="UniPathway" id="UPA00196"/>
<dbReference type="Pfam" id="PF03901">
    <property type="entry name" value="Glyco_transf_22"/>
    <property type="match status" value="1"/>
</dbReference>